<evidence type="ECO:0000313" key="9">
    <source>
        <dbReference type="EMBL" id="MFC5714056.1"/>
    </source>
</evidence>
<feature type="transmembrane region" description="Helical" evidence="7">
    <location>
        <begin position="15"/>
        <end position="33"/>
    </location>
</feature>
<reference evidence="10" key="1">
    <citation type="journal article" date="2019" name="Int. J. Syst. Evol. Microbiol.">
        <title>The Global Catalogue of Microorganisms (GCM) 10K type strain sequencing project: providing services to taxonomists for standard genome sequencing and annotation.</title>
        <authorList>
            <consortium name="The Broad Institute Genomics Platform"/>
            <consortium name="The Broad Institute Genome Sequencing Center for Infectious Disease"/>
            <person name="Wu L."/>
            <person name="Ma J."/>
        </authorList>
    </citation>
    <scope>NUCLEOTIDE SEQUENCE [LARGE SCALE GENOMIC DNA]</scope>
    <source>
        <strain evidence="10">CECT 7184</strain>
    </source>
</reference>
<feature type="transmembrane region" description="Helical" evidence="7">
    <location>
        <begin position="69"/>
        <end position="89"/>
    </location>
</feature>
<feature type="transmembrane region" description="Helical" evidence="7">
    <location>
        <begin position="155"/>
        <end position="173"/>
    </location>
</feature>
<keyword evidence="5 7" id="KW-1133">Transmembrane helix</keyword>
<keyword evidence="4 9" id="KW-0378">Hydrolase</keyword>
<dbReference type="InterPro" id="IPR022764">
    <property type="entry name" value="Peptidase_S54_rhomboid_dom"/>
</dbReference>
<evidence type="ECO:0000256" key="1">
    <source>
        <dbReference type="ARBA" id="ARBA00004141"/>
    </source>
</evidence>
<keyword evidence="9" id="KW-0645">Protease</keyword>
<protein>
    <submittedName>
        <fullName evidence="9">Rhomboid family intramembrane serine protease</fullName>
        <ecNumber evidence="9">3.4.21.-</ecNumber>
    </submittedName>
</protein>
<keyword evidence="10" id="KW-1185">Reference proteome</keyword>
<organism evidence="9 10">
    <name type="scientific">Thalassorhabdus alkalitolerans</name>
    <dbReference type="NCBI Taxonomy" id="2282697"/>
    <lineage>
        <taxon>Bacteria</taxon>
        <taxon>Bacillati</taxon>
        <taxon>Bacillota</taxon>
        <taxon>Bacilli</taxon>
        <taxon>Bacillales</taxon>
        <taxon>Bacillaceae</taxon>
        <taxon>Thalassorhabdus</taxon>
    </lineage>
</organism>
<feature type="transmembrane region" description="Helical" evidence="7">
    <location>
        <begin position="234"/>
        <end position="254"/>
    </location>
</feature>
<dbReference type="GO" id="GO:0008233">
    <property type="term" value="F:peptidase activity"/>
    <property type="evidence" value="ECO:0007669"/>
    <property type="project" value="UniProtKB-KW"/>
</dbReference>
<sequence>MFRRHETFYTFRRDYPVITGIIAIHLIIFLLINPLTRSIFPLGELVYWLGIGFNPWVAAGEYWRLVTPIFMHVGVGHLLFNSFALALFAPALEQMLGKIRFISVYLLTGILANVATFFIGGLGYNFHLGASGAIFGLFGLYAYMVFMRKDLIDSVNSQIILVIVVIGVIMTFLNPGINIYAHIFGLLSGIVIAPLFLGKARPFYAAPRKTYQDTEVTFNPNRWKKRRFLTRQKVLNFIGLLFIILVIIGVIGQLF</sequence>
<feature type="domain" description="Peptidase S54 rhomboid" evidence="8">
    <location>
        <begin position="60"/>
        <end position="197"/>
    </location>
</feature>
<dbReference type="GO" id="GO:0006508">
    <property type="term" value="P:proteolysis"/>
    <property type="evidence" value="ECO:0007669"/>
    <property type="project" value="UniProtKB-KW"/>
</dbReference>
<dbReference type="SUPFAM" id="SSF144091">
    <property type="entry name" value="Rhomboid-like"/>
    <property type="match status" value="1"/>
</dbReference>
<evidence type="ECO:0000256" key="5">
    <source>
        <dbReference type="ARBA" id="ARBA00022989"/>
    </source>
</evidence>
<dbReference type="Pfam" id="PF01694">
    <property type="entry name" value="Rhomboid"/>
    <property type="match status" value="1"/>
</dbReference>
<evidence type="ECO:0000313" key="10">
    <source>
        <dbReference type="Proteomes" id="UP001596142"/>
    </source>
</evidence>
<dbReference type="RefSeq" id="WP_385942590.1">
    <property type="nucleotide sequence ID" value="NZ_JBHSOZ010000009.1"/>
</dbReference>
<evidence type="ECO:0000259" key="8">
    <source>
        <dbReference type="Pfam" id="PF01694"/>
    </source>
</evidence>
<feature type="transmembrane region" description="Helical" evidence="7">
    <location>
        <begin position="45"/>
        <end position="63"/>
    </location>
</feature>
<evidence type="ECO:0000256" key="4">
    <source>
        <dbReference type="ARBA" id="ARBA00022801"/>
    </source>
</evidence>
<keyword evidence="3 7" id="KW-0812">Transmembrane</keyword>
<evidence type="ECO:0000256" key="6">
    <source>
        <dbReference type="ARBA" id="ARBA00023136"/>
    </source>
</evidence>
<dbReference type="EMBL" id="JBHSOZ010000009">
    <property type="protein sequence ID" value="MFC5714056.1"/>
    <property type="molecule type" value="Genomic_DNA"/>
</dbReference>
<evidence type="ECO:0000256" key="2">
    <source>
        <dbReference type="ARBA" id="ARBA00009045"/>
    </source>
</evidence>
<evidence type="ECO:0000256" key="7">
    <source>
        <dbReference type="SAM" id="Phobius"/>
    </source>
</evidence>
<dbReference type="InterPro" id="IPR035952">
    <property type="entry name" value="Rhomboid-like_sf"/>
</dbReference>
<proteinExistence type="inferred from homology"/>
<dbReference type="EC" id="3.4.21.-" evidence="9"/>
<comment type="subcellular location">
    <subcellularLocation>
        <location evidence="1">Membrane</location>
        <topology evidence="1">Multi-pass membrane protein</topology>
    </subcellularLocation>
</comment>
<feature type="transmembrane region" description="Helical" evidence="7">
    <location>
        <begin position="179"/>
        <end position="198"/>
    </location>
</feature>
<name>A0ABW0YRK8_9BACI</name>
<dbReference type="PANTHER" id="PTHR43731">
    <property type="entry name" value="RHOMBOID PROTEASE"/>
    <property type="match status" value="1"/>
</dbReference>
<gene>
    <name evidence="9" type="ORF">ACFPU1_14940</name>
</gene>
<dbReference type="Gene3D" id="1.20.1540.10">
    <property type="entry name" value="Rhomboid-like"/>
    <property type="match status" value="1"/>
</dbReference>
<evidence type="ECO:0000256" key="3">
    <source>
        <dbReference type="ARBA" id="ARBA00022692"/>
    </source>
</evidence>
<dbReference type="Proteomes" id="UP001596142">
    <property type="component" value="Unassembled WGS sequence"/>
</dbReference>
<accession>A0ABW0YRK8</accession>
<keyword evidence="6 7" id="KW-0472">Membrane</keyword>
<comment type="similarity">
    <text evidence="2">Belongs to the peptidase S54 family.</text>
</comment>
<dbReference type="InterPro" id="IPR050925">
    <property type="entry name" value="Rhomboid_protease_S54"/>
</dbReference>
<dbReference type="PANTHER" id="PTHR43731:SF14">
    <property type="entry name" value="PRESENILIN-ASSOCIATED RHOMBOID-LIKE PROTEIN, MITOCHONDRIAL"/>
    <property type="match status" value="1"/>
</dbReference>
<feature type="transmembrane region" description="Helical" evidence="7">
    <location>
        <begin position="126"/>
        <end position="143"/>
    </location>
</feature>
<comment type="caution">
    <text evidence="9">The sequence shown here is derived from an EMBL/GenBank/DDBJ whole genome shotgun (WGS) entry which is preliminary data.</text>
</comment>
<feature type="transmembrane region" description="Helical" evidence="7">
    <location>
        <begin position="101"/>
        <end position="120"/>
    </location>
</feature>